<feature type="compositionally biased region" description="Polar residues" evidence="1">
    <location>
        <begin position="168"/>
        <end position="184"/>
    </location>
</feature>
<dbReference type="AlphaFoldDB" id="A0A1V8SK49"/>
<dbReference type="EMBL" id="NAJO01000040">
    <property type="protein sequence ID" value="OQN99459.1"/>
    <property type="molecule type" value="Genomic_DNA"/>
</dbReference>
<organism evidence="2 3">
    <name type="scientific">Cryoendolithus antarcticus</name>
    <dbReference type="NCBI Taxonomy" id="1507870"/>
    <lineage>
        <taxon>Eukaryota</taxon>
        <taxon>Fungi</taxon>
        <taxon>Dikarya</taxon>
        <taxon>Ascomycota</taxon>
        <taxon>Pezizomycotina</taxon>
        <taxon>Dothideomycetes</taxon>
        <taxon>Dothideomycetidae</taxon>
        <taxon>Cladosporiales</taxon>
        <taxon>Cladosporiaceae</taxon>
        <taxon>Cryoendolithus</taxon>
    </lineage>
</organism>
<feature type="compositionally biased region" description="Polar residues" evidence="1">
    <location>
        <begin position="307"/>
        <end position="341"/>
    </location>
</feature>
<sequence>MGPRPANLNLASSSHHPSDANAPLPPPRFPNFQLDLPSPRTGEVPPALSPLDAFALQSRLLAKKFEDEAQAGRRLSRLPHGDVARTLANRPEYFARSASGGMSDVEEEDGDGQRPMTRGNDEDGNRPVTRGGEDEGKRPKSFYPLLERISMMDVPAVPDLSERRTLYDASQEQGSGLKQPQVSSDYFGAPRAASPEPVDPSMVNVEAPSPQLPSLTSSYDSLQSTSHPRTLTNGSTRSNNGLLPPRSPGLPKSPRSMKSIRSVMQDSGDDDSASTRGVQPMSEVRKFSGSSAKSRTHSPFSHFMRSAQRSPSMTSDCSLNDSTQLPRPSFNFSRPLSSHGSRPSHGVARRSIESRRSFDGSRPSGDSAARPPAVTAVSNSSVISSTSGGGASRQSSHDGILTPYANVPTPSKLEHVAGEYFSGVPLPQPEARANSRFSLPRGRAMQRSSAEQRASWIEKQFSWDDAGNGADCNERETSPTAKPTIRAVTPERSQPLQAAAQSPVPALDQRDTTEDLLPGLPAQNSTPPHPKHRPSPSILSQSTDATIRANLPLHTRVPSAELTPEQHLEIGIQAHSSGALQKSTYHLRLAAKAGLPTAMLLYALACRHGWGMRPSQEEGVIWLRKAIASSSLEMADSSDLPAADASPAAAQERRKRKAQFALAIYELGISYMNGWGCSKDKPLAVQCFELAGNWGDADALAEAGYCYTRGVGCRKELKKAAALYRRAEEGGMSMAGNSWIYKSKYMDSTDSASARNTPEKDVESKRFENFLAKDMKDVKDIAKAAHEKDGAPTGRSRGRSIWGRKKEK</sequence>
<feature type="compositionally biased region" description="Polar residues" evidence="1">
    <location>
        <begin position="212"/>
        <end position="241"/>
    </location>
</feature>
<dbReference type="STRING" id="1507870.A0A1V8SK49"/>
<feature type="region of interest" description="Disordered" evidence="1">
    <location>
        <begin position="465"/>
        <end position="539"/>
    </location>
</feature>
<feature type="region of interest" description="Disordered" evidence="1">
    <location>
        <begin position="94"/>
        <end position="406"/>
    </location>
</feature>
<protein>
    <submittedName>
        <fullName evidence="2">Uncharacterized protein</fullName>
    </submittedName>
</protein>
<dbReference type="OrthoDB" id="2384430at2759"/>
<feature type="compositionally biased region" description="Basic residues" evidence="1">
    <location>
        <begin position="796"/>
        <end position="808"/>
    </location>
</feature>
<proteinExistence type="predicted"/>
<dbReference type="Gene3D" id="1.25.40.10">
    <property type="entry name" value="Tetratricopeptide repeat domain"/>
    <property type="match status" value="1"/>
</dbReference>
<feature type="compositionally biased region" description="Basic and acidic residues" evidence="1">
    <location>
        <begin position="781"/>
        <end position="790"/>
    </location>
</feature>
<gene>
    <name evidence="2" type="ORF">B0A48_14437</name>
</gene>
<feature type="region of interest" description="Disordered" evidence="1">
    <location>
        <begin position="1"/>
        <end position="45"/>
    </location>
</feature>
<feature type="compositionally biased region" description="Low complexity" evidence="1">
    <location>
        <begin position="373"/>
        <end position="386"/>
    </location>
</feature>
<dbReference type="Pfam" id="PF08238">
    <property type="entry name" value="Sel1"/>
    <property type="match status" value="3"/>
</dbReference>
<evidence type="ECO:0000256" key="1">
    <source>
        <dbReference type="SAM" id="MobiDB-lite"/>
    </source>
</evidence>
<feature type="compositionally biased region" description="Basic and acidic residues" evidence="1">
    <location>
        <begin position="119"/>
        <end position="138"/>
    </location>
</feature>
<feature type="compositionally biased region" description="Polar residues" evidence="1">
    <location>
        <begin position="491"/>
        <end position="500"/>
    </location>
</feature>
<comment type="caution">
    <text evidence="2">The sequence shown here is derived from an EMBL/GenBank/DDBJ whole genome shotgun (WGS) entry which is preliminary data.</text>
</comment>
<dbReference type="SUPFAM" id="SSF81901">
    <property type="entry name" value="HCP-like"/>
    <property type="match status" value="1"/>
</dbReference>
<dbReference type="PANTHER" id="PTHR43628">
    <property type="entry name" value="ACTIVATOR OF C KINASE PROTEIN 1-RELATED"/>
    <property type="match status" value="1"/>
</dbReference>
<evidence type="ECO:0000313" key="2">
    <source>
        <dbReference type="EMBL" id="OQN99459.1"/>
    </source>
</evidence>
<dbReference type="PANTHER" id="PTHR43628:SF11">
    <property type="entry name" value="PROTEIN DSF2"/>
    <property type="match status" value="1"/>
</dbReference>
<reference evidence="3" key="1">
    <citation type="submission" date="2017-03" db="EMBL/GenBank/DDBJ databases">
        <title>Genomes of endolithic fungi from Antarctica.</title>
        <authorList>
            <person name="Coleine C."/>
            <person name="Masonjones S."/>
            <person name="Stajich J.E."/>
        </authorList>
    </citation>
    <scope>NUCLEOTIDE SEQUENCE [LARGE SCALE GENOMIC DNA]</scope>
    <source>
        <strain evidence="3">CCFEE 5527</strain>
    </source>
</reference>
<feature type="compositionally biased region" description="Basic and acidic residues" evidence="1">
    <location>
        <begin position="350"/>
        <end position="359"/>
    </location>
</feature>
<feature type="region of interest" description="Disordered" evidence="1">
    <location>
        <begin position="781"/>
        <end position="808"/>
    </location>
</feature>
<dbReference type="InterPro" id="IPR011990">
    <property type="entry name" value="TPR-like_helical_dom_sf"/>
</dbReference>
<dbReference type="InterPro" id="IPR006597">
    <property type="entry name" value="Sel1-like"/>
</dbReference>
<dbReference type="Proteomes" id="UP000192596">
    <property type="component" value="Unassembled WGS sequence"/>
</dbReference>
<keyword evidence="3" id="KW-1185">Reference proteome</keyword>
<dbReference type="InParanoid" id="A0A1V8SK49"/>
<dbReference type="GO" id="GO:0010972">
    <property type="term" value="P:negative regulation of G2/M transition of mitotic cell cycle"/>
    <property type="evidence" value="ECO:0007669"/>
    <property type="project" value="TreeGrafter"/>
</dbReference>
<feature type="compositionally biased region" description="Polar residues" evidence="1">
    <location>
        <begin position="288"/>
        <end position="299"/>
    </location>
</feature>
<accession>A0A1V8SK49</accession>
<name>A0A1V8SK49_9PEZI</name>
<evidence type="ECO:0000313" key="3">
    <source>
        <dbReference type="Proteomes" id="UP000192596"/>
    </source>
</evidence>
<dbReference type="GO" id="GO:0032153">
    <property type="term" value="C:cell division site"/>
    <property type="evidence" value="ECO:0007669"/>
    <property type="project" value="TreeGrafter"/>
</dbReference>
<dbReference type="SMART" id="SM00671">
    <property type="entry name" value="SEL1"/>
    <property type="match status" value="3"/>
</dbReference>
<dbReference type="InterPro" id="IPR052945">
    <property type="entry name" value="Mitotic_Regulator"/>
</dbReference>